<keyword evidence="6 14" id="KW-0677">Repeat</keyword>
<dbReference type="FunFam" id="1.10.287.110:FF:000034">
    <property type="entry name" value="Chaperone protein DnaJ"/>
    <property type="match status" value="1"/>
</dbReference>
<comment type="domain">
    <text evidence="14">The J domain is necessary and sufficient to stimulate DnaK ATPase activity. Zinc center 1 plays an important role in the autonomous, DnaK-independent chaperone activity of DnaJ. Zinc center 2 is essential for interaction with DnaK and for DnaJ activity.</text>
</comment>
<dbReference type="PROSITE" id="PS50076">
    <property type="entry name" value="DNAJ_2"/>
    <property type="match status" value="1"/>
</dbReference>
<dbReference type="SUPFAM" id="SSF49493">
    <property type="entry name" value="HSP40/DnaJ peptide-binding domain"/>
    <property type="match status" value="2"/>
</dbReference>
<feature type="binding site" evidence="14">
    <location>
        <position position="206"/>
    </location>
    <ligand>
        <name>Zn(2+)</name>
        <dbReference type="ChEBI" id="CHEBI:29105"/>
        <label>1</label>
    </ligand>
</feature>
<dbReference type="Pfam" id="PF01556">
    <property type="entry name" value="DnaJ_C"/>
    <property type="match status" value="1"/>
</dbReference>
<feature type="domain" description="CR-type" evidence="17">
    <location>
        <begin position="140"/>
        <end position="218"/>
    </location>
</feature>
<dbReference type="OrthoDB" id="9779889at2"/>
<dbReference type="GO" id="GO:0006260">
    <property type="term" value="P:DNA replication"/>
    <property type="evidence" value="ECO:0007669"/>
    <property type="project" value="UniProtKB-KW"/>
</dbReference>
<sequence>MAEKRDYYEVLGVEKNADDQTIKRAFKRLAMKYHPDRNKEPGAEEKFKEINEAYAVLSDQQKRAAYDQYGFAGVDPNQGGFGGGGFGGFGGGGFDFGDIFGQAFGDIFGGAGGRRRGPSVQPGEDLQLQVSITLEEAVKGIKKKFKINKNVTCDCCHGTGAEAGSSTKECPTCHGAGVVLKGNGIFRIQETCPNCHGRGKIFDKPCKKCNGEGRYRDKQEVEVDIPAGVDDGMRMTLRGYGEAGRNGAPSGDLFVFIRVKPHPIFERDGMDLYVDVPISITTATLGGKVEVPTLDGKISLTVKEGTQSGTQLRAKGKGIPSLHGAAVGDLYCRIIVEVPVNLNNEQKELLKKFDDSISGNGAKSSNNLPGVKGFFDKVKSFFDSMSDSKKNK</sequence>
<evidence type="ECO:0000256" key="9">
    <source>
        <dbReference type="ARBA" id="ARBA00023016"/>
    </source>
</evidence>
<dbReference type="HAMAP" id="MF_01152">
    <property type="entry name" value="DnaJ"/>
    <property type="match status" value="1"/>
</dbReference>
<dbReference type="Pfam" id="PF00226">
    <property type="entry name" value="DnaJ"/>
    <property type="match status" value="1"/>
</dbReference>
<dbReference type="Gene3D" id="2.60.260.20">
    <property type="entry name" value="Urease metallochaperone UreE, N-terminal domain"/>
    <property type="match status" value="2"/>
</dbReference>
<dbReference type="GO" id="GO:0009408">
    <property type="term" value="P:response to heat"/>
    <property type="evidence" value="ECO:0007669"/>
    <property type="project" value="InterPro"/>
</dbReference>
<organism evidence="18 19">
    <name type="scientific">Ruminobacter amylophilus</name>
    <dbReference type="NCBI Taxonomy" id="867"/>
    <lineage>
        <taxon>Bacteria</taxon>
        <taxon>Pseudomonadati</taxon>
        <taxon>Pseudomonadota</taxon>
        <taxon>Gammaproteobacteria</taxon>
        <taxon>Aeromonadales</taxon>
        <taxon>Succinivibrionaceae</taxon>
        <taxon>Ruminobacter</taxon>
    </lineage>
</organism>
<dbReference type="GO" id="GO:0005737">
    <property type="term" value="C:cytoplasm"/>
    <property type="evidence" value="ECO:0007669"/>
    <property type="project" value="UniProtKB-SubCell"/>
</dbReference>
<dbReference type="Proteomes" id="UP000243745">
    <property type="component" value="Unassembled WGS sequence"/>
</dbReference>
<dbReference type="PROSITE" id="PS00636">
    <property type="entry name" value="DNAJ_1"/>
    <property type="match status" value="1"/>
</dbReference>
<dbReference type="NCBIfam" id="TIGR02349">
    <property type="entry name" value="DnaJ_bact"/>
    <property type="match status" value="1"/>
</dbReference>
<dbReference type="CDD" id="cd10719">
    <property type="entry name" value="DnaJ_zf"/>
    <property type="match status" value="1"/>
</dbReference>
<feature type="repeat" description="CXXCXGXG motif" evidence="14">
    <location>
        <begin position="192"/>
        <end position="199"/>
    </location>
</feature>
<feature type="binding site" evidence="14">
    <location>
        <position position="170"/>
    </location>
    <ligand>
        <name>Zn(2+)</name>
        <dbReference type="ChEBI" id="CHEBI:29105"/>
        <label>2</label>
    </ligand>
</feature>
<dbReference type="Gene3D" id="1.10.287.110">
    <property type="entry name" value="DnaJ domain"/>
    <property type="match status" value="1"/>
</dbReference>
<evidence type="ECO:0000256" key="10">
    <source>
        <dbReference type="ARBA" id="ARBA00023186"/>
    </source>
</evidence>
<evidence type="ECO:0000256" key="15">
    <source>
        <dbReference type="PROSITE-ProRule" id="PRU00546"/>
    </source>
</evidence>
<evidence type="ECO:0000256" key="2">
    <source>
        <dbReference type="ARBA" id="ARBA00011738"/>
    </source>
</evidence>
<dbReference type="InterPro" id="IPR001305">
    <property type="entry name" value="HSP_DnaJ_Cys-rich_dom"/>
</dbReference>
<evidence type="ECO:0000256" key="1">
    <source>
        <dbReference type="ARBA" id="ARBA00004496"/>
    </source>
</evidence>
<dbReference type="Gene3D" id="2.10.230.10">
    <property type="entry name" value="Heat shock protein DnaJ, cysteine-rich domain"/>
    <property type="match status" value="1"/>
</dbReference>
<evidence type="ECO:0000256" key="11">
    <source>
        <dbReference type="ARBA" id="ARBA00053423"/>
    </source>
</evidence>
<dbReference type="InterPro" id="IPR036869">
    <property type="entry name" value="J_dom_sf"/>
</dbReference>
<evidence type="ECO:0000256" key="14">
    <source>
        <dbReference type="HAMAP-Rule" id="MF_01152"/>
    </source>
</evidence>
<evidence type="ECO:0000256" key="12">
    <source>
        <dbReference type="ARBA" id="ARBA00061004"/>
    </source>
</evidence>
<feature type="binding site" evidence="14">
    <location>
        <position position="173"/>
    </location>
    <ligand>
        <name>Zn(2+)</name>
        <dbReference type="ChEBI" id="CHEBI:29105"/>
        <label>2</label>
    </ligand>
</feature>
<dbReference type="GO" id="GO:0008270">
    <property type="term" value="F:zinc ion binding"/>
    <property type="evidence" value="ECO:0007669"/>
    <property type="project" value="UniProtKB-UniRule"/>
</dbReference>
<protein>
    <recommendedName>
        <fullName evidence="13 14">Chaperone protein DnaJ</fullName>
    </recommendedName>
</protein>
<dbReference type="EMBL" id="FOXF01000025">
    <property type="protein sequence ID" value="SFP45471.1"/>
    <property type="molecule type" value="Genomic_DNA"/>
</dbReference>
<evidence type="ECO:0000259" key="17">
    <source>
        <dbReference type="PROSITE" id="PS51188"/>
    </source>
</evidence>
<dbReference type="AlphaFoldDB" id="A0A662ZL04"/>
<name>A0A662ZL04_9GAMM</name>
<comment type="function">
    <text evidence="11 14">Participates actively in the response to hyperosmotic and heat shock by preventing the aggregation of stress-denatured proteins and by disaggregating proteins, also in an autonomous, DnaK-independent fashion. Unfolded proteins bind initially to DnaJ; upon interaction with the DnaJ-bound protein, DnaK hydrolyzes its bound ATP, resulting in the formation of a stable complex. GrpE releases ADP from DnaK; ATP binding to DnaK triggers the release of the substrate protein, thus completing the reaction cycle. Several rounds of ATP-dependent interactions between DnaJ, DnaK and GrpE are required for fully efficient folding. Also involved, together with DnaK and GrpE, in the DNA replication of plasmids through activation of initiation proteins.</text>
</comment>
<feature type="repeat" description="CXXCXGXG motif" evidence="14">
    <location>
        <begin position="153"/>
        <end position="160"/>
    </location>
</feature>
<dbReference type="NCBIfam" id="NF008035">
    <property type="entry name" value="PRK10767.1"/>
    <property type="match status" value="1"/>
</dbReference>
<dbReference type="PANTHER" id="PTHR43096">
    <property type="entry name" value="DNAJ HOMOLOG 1, MITOCHONDRIAL-RELATED"/>
    <property type="match status" value="1"/>
</dbReference>
<dbReference type="SUPFAM" id="SSF57938">
    <property type="entry name" value="DnaJ/Hsp40 cysteine-rich domain"/>
    <property type="match status" value="1"/>
</dbReference>
<dbReference type="GO" id="GO:0051082">
    <property type="term" value="F:unfolded protein binding"/>
    <property type="evidence" value="ECO:0007669"/>
    <property type="project" value="UniProtKB-UniRule"/>
</dbReference>
<feature type="binding site" evidence="14">
    <location>
        <position position="153"/>
    </location>
    <ligand>
        <name>Zn(2+)</name>
        <dbReference type="ChEBI" id="CHEBI:29105"/>
        <label>1</label>
    </ligand>
</feature>
<dbReference type="FunFam" id="2.60.260.20:FF:000004">
    <property type="entry name" value="Molecular chaperone DnaJ"/>
    <property type="match status" value="1"/>
</dbReference>
<comment type="similarity">
    <text evidence="12 14">Belongs to the DnaJ family.</text>
</comment>
<evidence type="ECO:0000259" key="16">
    <source>
        <dbReference type="PROSITE" id="PS50076"/>
    </source>
</evidence>
<evidence type="ECO:0000256" key="5">
    <source>
        <dbReference type="ARBA" id="ARBA00022723"/>
    </source>
</evidence>
<dbReference type="Pfam" id="PF00684">
    <property type="entry name" value="DnaJ_CXXCXGXG"/>
    <property type="match status" value="1"/>
</dbReference>
<dbReference type="PROSITE" id="PS51188">
    <property type="entry name" value="ZF_CR"/>
    <property type="match status" value="1"/>
</dbReference>
<feature type="binding site" evidence="14">
    <location>
        <position position="192"/>
    </location>
    <ligand>
        <name>Zn(2+)</name>
        <dbReference type="ChEBI" id="CHEBI:29105"/>
        <label>2</label>
    </ligand>
</feature>
<reference evidence="18 19" key="1">
    <citation type="submission" date="2016-10" db="EMBL/GenBank/DDBJ databases">
        <authorList>
            <person name="Varghese N."/>
            <person name="Submissions S."/>
        </authorList>
    </citation>
    <scope>NUCLEOTIDE SEQUENCE [LARGE SCALE GENOMIC DNA]</scope>
    <source>
        <strain evidence="18 19">DSM 1361</strain>
    </source>
</reference>
<dbReference type="InterPro" id="IPR002939">
    <property type="entry name" value="DnaJ_C"/>
</dbReference>
<keyword evidence="7 14" id="KW-0863">Zinc-finger</keyword>
<evidence type="ECO:0000256" key="13">
    <source>
        <dbReference type="ARBA" id="ARBA00067609"/>
    </source>
</evidence>
<dbReference type="SUPFAM" id="SSF46565">
    <property type="entry name" value="Chaperone J-domain"/>
    <property type="match status" value="1"/>
</dbReference>
<feature type="repeat" description="CXXCXGXG motif" evidence="14">
    <location>
        <begin position="170"/>
        <end position="177"/>
    </location>
</feature>
<dbReference type="CDD" id="cd10747">
    <property type="entry name" value="DnaJ_C"/>
    <property type="match status" value="1"/>
</dbReference>
<comment type="subunit">
    <text evidence="2 14">Homodimer.</text>
</comment>
<evidence type="ECO:0000256" key="3">
    <source>
        <dbReference type="ARBA" id="ARBA00022490"/>
    </source>
</evidence>
<dbReference type="CDD" id="cd06257">
    <property type="entry name" value="DnaJ"/>
    <property type="match status" value="1"/>
</dbReference>
<dbReference type="InterPro" id="IPR018253">
    <property type="entry name" value="DnaJ_domain_CS"/>
</dbReference>
<dbReference type="InterPro" id="IPR036410">
    <property type="entry name" value="HSP_DnaJ_Cys-rich_dom_sf"/>
</dbReference>
<evidence type="ECO:0000256" key="7">
    <source>
        <dbReference type="ARBA" id="ARBA00022771"/>
    </source>
</evidence>
<evidence type="ECO:0000256" key="6">
    <source>
        <dbReference type="ARBA" id="ARBA00022737"/>
    </source>
</evidence>
<evidence type="ECO:0000313" key="19">
    <source>
        <dbReference type="Proteomes" id="UP000243745"/>
    </source>
</evidence>
<keyword evidence="8 14" id="KW-0862">Zinc</keyword>
<feature type="binding site" evidence="14">
    <location>
        <position position="195"/>
    </location>
    <ligand>
        <name>Zn(2+)</name>
        <dbReference type="ChEBI" id="CHEBI:29105"/>
        <label>2</label>
    </ligand>
</feature>
<dbReference type="GO" id="GO:0042026">
    <property type="term" value="P:protein refolding"/>
    <property type="evidence" value="ECO:0007669"/>
    <property type="project" value="TreeGrafter"/>
</dbReference>
<feature type="binding site" evidence="14">
    <location>
        <position position="209"/>
    </location>
    <ligand>
        <name>Zn(2+)</name>
        <dbReference type="ChEBI" id="CHEBI:29105"/>
        <label>1</label>
    </ligand>
</feature>
<dbReference type="PRINTS" id="PR00625">
    <property type="entry name" value="JDOMAIN"/>
</dbReference>
<dbReference type="GO" id="GO:0005524">
    <property type="term" value="F:ATP binding"/>
    <property type="evidence" value="ECO:0007669"/>
    <property type="project" value="InterPro"/>
</dbReference>
<keyword evidence="4 14" id="KW-0235">DNA replication</keyword>
<dbReference type="PANTHER" id="PTHR43096:SF48">
    <property type="entry name" value="CHAPERONE PROTEIN DNAJ"/>
    <property type="match status" value="1"/>
</dbReference>
<dbReference type="InterPro" id="IPR012724">
    <property type="entry name" value="DnaJ"/>
</dbReference>
<evidence type="ECO:0000313" key="18">
    <source>
        <dbReference type="EMBL" id="SFP45471.1"/>
    </source>
</evidence>
<gene>
    <name evidence="14" type="primary">dnaJ</name>
    <name evidence="18" type="ORF">SAMN02910344_01430</name>
</gene>
<accession>A0A662ZL04</accession>
<proteinExistence type="inferred from homology"/>
<dbReference type="FunFam" id="2.10.230.10:FF:000002">
    <property type="entry name" value="Molecular chaperone DnaJ"/>
    <property type="match status" value="1"/>
</dbReference>
<feature type="domain" description="J" evidence="16">
    <location>
        <begin position="6"/>
        <end position="70"/>
    </location>
</feature>
<feature type="zinc finger region" description="CR-type" evidence="15">
    <location>
        <begin position="140"/>
        <end position="218"/>
    </location>
</feature>
<dbReference type="RefSeq" id="WP_031578636.1">
    <property type="nucleotide sequence ID" value="NZ_FOXF01000025.1"/>
</dbReference>
<dbReference type="InterPro" id="IPR001623">
    <property type="entry name" value="DnaJ_domain"/>
</dbReference>
<keyword evidence="9 14" id="KW-0346">Stress response</keyword>
<evidence type="ECO:0000256" key="8">
    <source>
        <dbReference type="ARBA" id="ARBA00022833"/>
    </source>
</evidence>
<feature type="binding site" evidence="14">
    <location>
        <position position="156"/>
    </location>
    <ligand>
        <name>Zn(2+)</name>
        <dbReference type="ChEBI" id="CHEBI:29105"/>
        <label>1</label>
    </ligand>
</feature>
<evidence type="ECO:0000256" key="4">
    <source>
        <dbReference type="ARBA" id="ARBA00022705"/>
    </source>
</evidence>
<keyword evidence="19" id="KW-1185">Reference proteome</keyword>
<dbReference type="GO" id="GO:0031072">
    <property type="term" value="F:heat shock protein binding"/>
    <property type="evidence" value="ECO:0007669"/>
    <property type="project" value="InterPro"/>
</dbReference>
<comment type="cofactor">
    <cofactor evidence="14">
        <name>Zn(2+)</name>
        <dbReference type="ChEBI" id="CHEBI:29105"/>
    </cofactor>
    <text evidence="14">Binds 2 Zn(2+) ions per monomer.</text>
</comment>
<comment type="subcellular location">
    <subcellularLocation>
        <location evidence="1 14">Cytoplasm</location>
    </subcellularLocation>
</comment>
<keyword evidence="3 14" id="KW-0963">Cytoplasm</keyword>
<dbReference type="SMART" id="SM00271">
    <property type="entry name" value="DnaJ"/>
    <property type="match status" value="1"/>
</dbReference>
<feature type="repeat" description="CXXCXGXG motif" evidence="14">
    <location>
        <begin position="206"/>
        <end position="213"/>
    </location>
</feature>
<dbReference type="InterPro" id="IPR008971">
    <property type="entry name" value="HSP40/DnaJ_pept-bd"/>
</dbReference>
<keyword evidence="5 14" id="KW-0479">Metal-binding</keyword>
<keyword evidence="10 14" id="KW-0143">Chaperone</keyword>